<keyword evidence="1" id="KW-0812">Transmembrane</keyword>
<gene>
    <name evidence="2" type="ORF">Solivirus2_13</name>
</gene>
<evidence type="ECO:0000313" key="2">
    <source>
        <dbReference type="EMBL" id="AYV85942.1"/>
    </source>
</evidence>
<dbReference type="InterPro" id="IPR029058">
    <property type="entry name" value="AB_hydrolase_fold"/>
</dbReference>
<evidence type="ECO:0008006" key="3">
    <source>
        <dbReference type="Google" id="ProtNLM"/>
    </source>
</evidence>
<organism evidence="2">
    <name type="scientific">Solivirus sp</name>
    <dbReference type="NCBI Taxonomy" id="2487772"/>
    <lineage>
        <taxon>Viruses</taxon>
        <taxon>Pithoviruses</taxon>
    </lineage>
</organism>
<sequence>MYKRVCEFCELKNILIPYIGTNFFSLPTEKLIQVNLSTFIRCIQDPPEAIGNLLIVQGGLRQIPTKQSYYLKHASYYFDSNTRVFVFEQFNPLIDFNTVSDLTAIFKYIRKKYKEPLAAIGFSMGGILISAYLAKTEKIKDDPNLFITCCNSFDIVGFRQVLETNSLFNWIRQRDLNSFGFKTYDELKVAYEITEEQEQYMNSLIENLNKNSDRWKNLLWIVGANDPLTLNYKEQLSQFKRPPYTLICEEGWHCTSDCIRTAIESATEFLIRLREDKRFSLRDLKQIIK</sequence>
<keyword evidence="1" id="KW-0472">Membrane</keyword>
<reference evidence="2" key="1">
    <citation type="submission" date="2018-10" db="EMBL/GenBank/DDBJ databases">
        <title>Hidden diversity of soil giant viruses.</title>
        <authorList>
            <person name="Schulz F."/>
            <person name="Alteio L."/>
            <person name="Goudeau D."/>
            <person name="Ryan E.M."/>
            <person name="Malmstrom R.R."/>
            <person name="Blanchard J."/>
            <person name="Woyke T."/>
        </authorList>
    </citation>
    <scope>NUCLEOTIDE SEQUENCE</scope>
    <source>
        <strain evidence="2">SOV1</strain>
    </source>
</reference>
<evidence type="ECO:0000256" key="1">
    <source>
        <dbReference type="SAM" id="Phobius"/>
    </source>
</evidence>
<accession>A0A3G5AFJ0</accession>
<protein>
    <recommendedName>
        <fullName evidence="3">Alpha/beta hydrolase</fullName>
    </recommendedName>
</protein>
<keyword evidence="1" id="KW-1133">Transmembrane helix</keyword>
<name>A0A3G5AFJ0_9VIRU</name>
<dbReference type="EMBL" id="MK072490">
    <property type="protein sequence ID" value="AYV85942.1"/>
    <property type="molecule type" value="Genomic_DNA"/>
</dbReference>
<proteinExistence type="predicted"/>
<dbReference type="SUPFAM" id="SSF53474">
    <property type="entry name" value="alpha/beta-Hydrolases"/>
    <property type="match status" value="1"/>
</dbReference>
<feature type="transmembrane region" description="Helical" evidence="1">
    <location>
        <begin position="117"/>
        <end position="134"/>
    </location>
</feature>
<dbReference type="Gene3D" id="3.40.50.1820">
    <property type="entry name" value="alpha/beta hydrolase"/>
    <property type="match status" value="1"/>
</dbReference>